<comment type="caution">
    <text evidence="2">The sequence shown here is derived from an EMBL/GenBank/DDBJ whole genome shotgun (WGS) entry which is preliminary data.</text>
</comment>
<keyword evidence="3" id="KW-1185">Reference proteome</keyword>
<feature type="chain" id="PRO_5035298580" description="TIGR03118 family protein" evidence="1">
    <location>
        <begin position="32"/>
        <end position="511"/>
    </location>
</feature>
<dbReference type="EMBL" id="BMJQ01000001">
    <property type="protein sequence ID" value="GGE98627.1"/>
    <property type="molecule type" value="Genomic_DNA"/>
</dbReference>
<organism evidence="2 3">
    <name type="scientific">Aliidongia dinghuensis</name>
    <dbReference type="NCBI Taxonomy" id="1867774"/>
    <lineage>
        <taxon>Bacteria</taxon>
        <taxon>Pseudomonadati</taxon>
        <taxon>Pseudomonadota</taxon>
        <taxon>Alphaproteobacteria</taxon>
        <taxon>Rhodospirillales</taxon>
        <taxon>Dongiaceae</taxon>
        <taxon>Aliidongia</taxon>
    </lineage>
</organism>
<reference evidence="2" key="1">
    <citation type="journal article" date="2014" name="Int. J. Syst. Evol. Microbiol.">
        <title>Complete genome sequence of Corynebacterium casei LMG S-19264T (=DSM 44701T), isolated from a smear-ripened cheese.</title>
        <authorList>
            <consortium name="US DOE Joint Genome Institute (JGI-PGF)"/>
            <person name="Walter F."/>
            <person name="Albersmeier A."/>
            <person name="Kalinowski J."/>
            <person name="Ruckert C."/>
        </authorList>
    </citation>
    <scope>NUCLEOTIDE SEQUENCE</scope>
    <source>
        <strain evidence="2">CGMCC 1.15725</strain>
    </source>
</reference>
<dbReference type="AlphaFoldDB" id="A0A8J3E2G6"/>
<dbReference type="RefSeq" id="WP_189041168.1">
    <property type="nucleotide sequence ID" value="NZ_BMJQ01000001.1"/>
</dbReference>
<name>A0A8J3E2G6_9PROT</name>
<dbReference type="Proteomes" id="UP000646365">
    <property type="component" value="Unassembled WGS sequence"/>
</dbReference>
<protein>
    <recommendedName>
        <fullName evidence="4">TIGR03118 family protein</fullName>
    </recommendedName>
</protein>
<evidence type="ECO:0000313" key="3">
    <source>
        <dbReference type="Proteomes" id="UP000646365"/>
    </source>
</evidence>
<feature type="signal peptide" evidence="1">
    <location>
        <begin position="1"/>
        <end position="31"/>
    </location>
</feature>
<proteinExistence type="predicted"/>
<reference evidence="2" key="2">
    <citation type="submission" date="2020-09" db="EMBL/GenBank/DDBJ databases">
        <authorList>
            <person name="Sun Q."/>
            <person name="Zhou Y."/>
        </authorList>
    </citation>
    <scope>NUCLEOTIDE SEQUENCE</scope>
    <source>
        <strain evidence="2">CGMCC 1.15725</strain>
    </source>
</reference>
<gene>
    <name evidence="2" type="ORF">GCM10011611_00160</name>
</gene>
<accession>A0A8J3E2G6</accession>
<evidence type="ECO:0008006" key="4">
    <source>
        <dbReference type="Google" id="ProtNLM"/>
    </source>
</evidence>
<sequence length="511" mass="53377">MRTDNMATNHIRRLTGCCVFALGLLAGTAQARDDDHGDRDHFKIEHDSLVISSSTYDPTRGALATLVPGSVLPNTAKATTTAVSGNNYVTVWNNASVDGSFGVTSPIQLTDLDAFTGRIQHTIGVPDEAVVTSFSSKSELGLHLVRDRDEHRLVFVGYAGAGVGALDVSNSDAVPGQDPTNPVTFAFGSEHAFPRTIVSMDKHGRFAYTPTINYGGNNGRAALLGSNGLYYSVGNANNGDAKTFGASNGTNPDVTETTGLEVVAPLDAPTPYVTPASSAEVDPLLQMVSNGKLDKPGKDDNFRGVTEHRGALYFTKGSGSNGINTVYTVNSLPTIANAAAAQISVVPGFPTDSAKVTGGNFTPFAVFFANDTTMYVTDEGTGNATDLANHGGLQKWSLVNGVWQLDYVLTQGLIGAVDSHLNGPAGPYPAVTTIGLRNLTGVVGRDGMVTLWATTSTSSASGDNGADPNKVVVITDYLPAKSLTGWAAHETFRTVAGPTYGTVYRGVAYAD</sequence>
<evidence type="ECO:0000256" key="1">
    <source>
        <dbReference type="SAM" id="SignalP"/>
    </source>
</evidence>
<keyword evidence="1" id="KW-0732">Signal</keyword>
<evidence type="ECO:0000313" key="2">
    <source>
        <dbReference type="EMBL" id="GGE98627.1"/>
    </source>
</evidence>